<reference evidence="1" key="1">
    <citation type="submission" date="2013-07" db="EMBL/GenBank/DDBJ databases">
        <title>Sub-species coevolution in mutualistic symbiosis.</title>
        <authorList>
            <person name="Murfin K."/>
            <person name="Klassen J."/>
            <person name="Lee M."/>
            <person name="Forst S."/>
            <person name="Stock P."/>
            <person name="Goodrich-Blair H."/>
        </authorList>
    </citation>
    <scope>NUCLEOTIDE SEQUENCE [LARGE SCALE GENOMIC DNA]</scope>
    <source>
        <strain evidence="1">Oregonense</strain>
    </source>
</reference>
<dbReference type="AlphaFoldDB" id="A0A077P9R0"/>
<comment type="caution">
    <text evidence="1">The sequence shown here is derived from an EMBL/GenBank/DDBJ whole genome shotgun (WGS) entry which is preliminary data.</text>
</comment>
<protein>
    <submittedName>
        <fullName evidence="1">Uncharacterized protein</fullName>
    </submittedName>
</protein>
<sequence length="51" mass="5992">MNIAIYMAIFKKEITFSNTELDPLLEDAQFFKVYQIAWRYNAIAITTYPSP</sequence>
<name>A0A077P9R0_XENBV</name>
<dbReference type="EMBL" id="CBSX010000227">
    <property type="protein sequence ID" value="CDH07805.1"/>
    <property type="molecule type" value="Genomic_DNA"/>
</dbReference>
<dbReference type="HOGENOM" id="CLU_3105444_0_0_6"/>
<evidence type="ECO:0000313" key="1">
    <source>
        <dbReference type="EMBL" id="CDH07805.1"/>
    </source>
</evidence>
<dbReference type="Proteomes" id="UP000028483">
    <property type="component" value="Unassembled WGS sequence"/>
</dbReference>
<proteinExistence type="predicted"/>
<accession>A0A077P9R0</accession>
<organism evidence="1">
    <name type="scientific">Xenorhabdus bovienii str. oregonense</name>
    <dbReference type="NCBI Taxonomy" id="1398202"/>
    <lineage>
        <taxon>Bacteria</taxon>
        <taxon>Pseudomonadati</taxon>
        <taxon>Pseudomonadota</taxon>
        <taxon>Gammaproteobacteria</taxon>
        <taxon>Enterobacterales</taxon>
        <taxon>Morganellaceae</taxon>
        <taxon>Xenorhabdus</taxon>
    </lineage>
</organism>
<gene>
    <name evidence="1" type="ORF">XBO1_600032</name>
</gene>